<comment type="caution">
    <text evidence="3">The sequence shown here is derived from an EMBL/GenBank/DDBJ whole genome shotgun (WGS) entry which is preliminary data.</text>
</comment>
<reference evidence="3 4" key="1">
    <citation type="submission" date="2024-08" db="EMBL/GenBank/DDBJ databases">
        <authorList>
            <person name="Cucini C."/>
            <person name="Frati F."/>
        </authorList>
    </citation>
    <scope>NUCLEOTIDE SEQUENCE [LARGE SCALE GENOMIC DNA]</scope>
</reference>
<dbReference type="Gene3D" id="6.10.250.1050">
    <property type="match status" value="1"/>
</dbReference>
<dbReference type="Pfam" id="PF04979">
    <property type="entry name" value="IPP-2"/>
    <property type="match status" value="1"/>
</dbReference>
<dbReference type="InterPro" id="IPR007062">
    <property type="entry name" value="PPI-2"/>
</dbReference>
<dbReference type="PANTHER" id="PTHR12398:SF20">
    <property type="entry name" value="PROTEIN PHOSPHATASE 1 REGULATORY INHIBITOR SUBUNIT 2"/>
    <property type="match status" value="1"/>
</dbReference>
<dbReference type="EMBL" id="CAXLJM020000066">
    <property type="protein sequence ID" value="CAL8122000.1"/>
    <property type="molecule type" value="Genomic_DNA"/>
</dbReference>
<evidence type="ECO:0000313" key="3">
    <source>
        <dbReference type="EMBL" id="CAL8122000.1"/>
    </source>
</evidence>
<dbReference type="Proteomes" id="UP001642540">
    <property type="component" value="Unassembled WGS sequence"/>
</dbReference>
<keyword evidence="4" id="KW-1185">Reference proteome</keyword>
<accession>A0ABP1RAU1</accession>
<feature type="compositionally biased region" description="Basic and acidic residues" evidence="2">
    <location>
        <begin position="22"/>
        <end position="31"/>
    </location>
</feature>
<protein>
    <recommendedName>
        <fullName evidence="5">Protein phosphatase inhibitor 2</fullName>
    </recommendedName>
</protein>
<evidence type="ECO:0000256" key="2">
    <source>
        <dbReference type="SAM" id="MobiDB-lite"/>
    </source>
</evidence>
<evidence type="ECO:0008006" key="5">
    <source>
        <dbReference type="Google" id="ProtNLM"/>
    </source>
</evidence>
<feature type="compositionally biased region" description="Basic and acidic residues" evidence="2">
    <location>
        <begin position="96"/>
        <end position="106"/>
    </location>
</feature>
<organism evidence="3 4">
    <name type="scientific">Orchesella dallaii</name>
    <dbReference type="NCBI Taxonomy" id="48710"/>
    <lineage>
        <taxon>Eukaryota</taxon>
        <taxon>Metazoa</taxon>
        <taxon>Ecdysozoa</taxon>
        <taxon>Arthropoda</taxon>
        <taxon>Hexapoda</taxon>
        <taxon>Collembola</taxon>
        <taxon>Entomobryomorpha</taxon>
        <taxon>Entomobryoidea</taxon>
        <taxon>Orchesellidae</taxon>
        <taxon>Orchesellinae</taxon>
        <taxon>Orchesella</taxon>
    </lineage>
</organism>
<name>A0ABP1RAU1_9HEXA</name>
<dbReference type="PANTHER" id="PTHR12398">
    <property type="entry name" value="PROTEIN PHOSPHATASE INHIBITOR"/>
    <property type="match status" value="1"/>
</dbReference>
<gene>
    <name evidence="3" type="ORF">ODALV1_LOCUS19631</name>
</gene>
<feature type="region of interest" description="Disordered" evidence="2">
    <location>
        <begin position="63"/>
        <end position="107"/>
    </location>
</feature>
<feature type="region of interest" description="Disordered" evidence="2">
    <location>
        <begin position="1"/>
        <end position="42"/>
    </location>
</feature>
<proteinExistence type="inferred from homology"/>
<comment type="similarity">
    <text evidence="1">Belongs to the protein phosphatase inhibitor 2 family.</text>
</comment>
<evidence type="ECO:0000256" key="1">
    <source>
        <dbReference type="ARBA" id="ARBA00005472"/>
    </source>
</evidence>
<sequence>MSKNSNTVPAKGILRASTSKPVKKENIKDKCALPTSGTPDKQHAHFDEMNILETYHPADKDYGHMKIAEPNTPYHTYEEPVNEQEEPEQPTKVKRGSVDYNRESVMDPKTLSKQLVDKKLAPLKSSVPIADTTDDDETARKKAFKAQRAAHYGKEFVKDLPPD</sequence>
<evidence type="ECO:0000313" key="4">
    <source>
        <dbReference type="Proteomes" id="UP001642540"/>
    </source>
</evidence>